<proteinExistence type="predicted"/>
<name>A0A6G1D284_9ORYZ</name>
<accession>A0A6G1D284</accession>
<protein>
    <submittedName>
        <fullName evidence="1">Uncharacterized protein</fullName>
    </submittedName>
</protein>
<evidence type="ECO:0000313" key="2">
    <source>
        <dbReference type="Proteomes" id="UP000479710"/>
    </source>
</evidence>
<dbReference type="AlphaFoldDB" id="A0A6G1D284"/>
<organism evidence="1 2">
    <name type="scientific">Oryza meyeriana var. granulata</name>
    <dbReference type="NCBI Taxonomy" id="110450"/>
    <lineage>
        <taxon>Eukaryota</taxon>
        <taxon>Viridiplantae</taxon>
        <taxon>Streptophyta</taxon>
        <taxon>Embryophyta</taxon>
        <taxon>Tracheophyta</taxon>
        <taxon>Spermatophyta</taxon>
        <taxon>Magnoliopsida</taxon>
        <taxon>Liliopsida</taxon>
        <taxon>Poales</taxon>
        <taxon>Poaceae</taxon>
        <taxon>BOP clade</taxon>
        <taxon>Oryzoideae</taxon>
        <taxon>Oryzeae</taxon>
        <taxon>Oryzinae</taxon>
        <taxon>Oryza</taxon>
        <taxon>Oryza meyeriana</taxon>
    </lineage>
</organism>
<dbReference type="EMBL" id="SPHZ02000007">
    <property type="protein sequence ID" value="KAF0907005.1"/>
    <property type="molecule type" value="Genomic_DNA"/>
</dbReference>
<reference evidence="1 2" key="1">
    <citation type="submission" date="2019-11" db="EMBL/GenBank/DDBJ databases">
        <title>Whole genome sequence of Oryza granulata.</title>
        <authorList>
            <person name="Li W."/>
        </authorList>
    </citation>
    <scope>NUCLEOTIDE SEQUENCE [LARGE SCALE GENOMIC DNA]</scope>
    <source>
        <strain evidence="2">cv. Menghai</strain>
        <tissue evidence="1">Leaf</tissue>
    </source>
</reference>
<keyword evidence="2" id="KW-1185">Reference proteome</keyword>
<sequence>MPGEVVDMLPNRDDAVNVLCTHLDFVCFTRKIEPLCLKVLNPATGATLALPKSHSNEIATERGVTYHEFKTVV</sequence>
<dbReference type="Proteomes" id="UP000479710">
    <property type="component" value="Unassembled WGS sequence"/>
</dbReference>
<gene>
    <name evidence="1" type="ORF">E2562_014626</name>
</gene>
<evidence type="ECO:0000313" key="1">
    <source>
        <dbReference type="EMBL" id="KAF0907005.1"/>
    </source>
</evidence>
<comment type="caution">
    <text evidence="1">The sequence shown here is derived from an EMBL/GenBank/DDBJ whole genome shotgun (WGS) entry which is preliminary data.</text>
</comment>